<protein>
    <submittedName>
        <fullName evidence="2">Uma2 family endonuclease</fullName>
    </submittedName>
</protein>
<dbReference type="Gene3D" id="3.90.1570.10">
    <property type="entry name" value="tt1808, chain A"/>
    <property type="match status" value="1"/>
</dbReference>
<dbReference type="RefSeq" id="WP_190427099.1">
    <property type="nucleotide sequence ID" value="NZ_JAMPKK010000016.1"/>
</dbReference>
<dbReference type="InterPro" id="IPR011335">
    <property type="entry name" value="Restrct_endonuc-II-like"/>
</dbReference>
<sequence>MTTVTPKRFTLEEYHRLIELGFLTENDRLELIKGELMQMVAKGTPHTVCNTSLVCEVTFLLQRQAIVRGQEPIILPPNSEPEPDLVIARYRPDRYLSDHPSPSDILLVAEVADSTLKYDQEVKLSLYAESGIYDYWIFNLVASCLEVYSQPYQDWQGNFGYASKRIFLSNTIVTLPGFPDLSLDLSRVFPDFDTMNN</sequence>
<reference evidence="2 3" key="1">
    <citation type="submission" date="2022-04" db="EMBL/GenBank/DDBJ databases">
        <title>Positive selection, recombination, and allopatry shape intraspecific diversity of widespread and dominant cyanobacteria.</title>
        <authorList>
            <person name="Wei J."/>
            <person name="Shu W."/>
            <person name="Hu C."/>
        </authorList>
    </citation>
    <scope>NUCLEOTIDE SEQUENCE [LARGE SCALE GENOMIC DNA]</scope>
    <source>
        <strain evidence="2 3">GB2-A5</strain>
    </source>
</reference>
<dbReference type="InterPro" id="IPR012296">
    <property type="entry name" value="Nuclease_put_TT1808"/>
</dbReference>
<dbReference type="GO" id="GO:0004519">
    <property type="term" value="F:endonuclease activity"/>
    <property type="evidence" value="ECO:0007669"/>
    <property type="project" value="UniProtKB-KW"/>
</dbReference>
<accession>A0ABV0JMK2</accession>
<dbReference type="InterPro" id="IPR008538">
    <property type="entry name" value="Uma2"/>
</dbReference>
<name>A0ABV0JMK2_9CYAN</name>
<keyword evidence="2" id="KW-0255">Endonuclease</keyword>
<dbReference type="Pfam" id="PF05685">
    <property type="entry name" value="Uma2"/>
    <property type="match status" value="1"/>
</dbReference>
<keyword evidence="3" id="KW-1185">Reference proteome</keyword>
<evidence type="ECO:0000313" key="3">
    <source>
        <dbReference type="Proteomes" id="UP001442494"/>
    </source>
</evidence>
<proteinExistence type="predicted"/>
<dbReference type="EMBL" id="JAMPKK010000016">
    <property type="protein sequence ID" value="MEP0864678.1"/>
    <property type="molecule type" value="Genomic_DNA"/>
</dbReference>
<dbReference type="SUPFAM" id="SSF52980">
    <property type="entry name" value="Restriction endonuclease-like"/>
    <property type="match status" value="1"/>
</dbReference>
<comment type="caution">
    <text evidence="2">The sequence shown here is derived from an EMBL/GenBank/DDBJ whole genome shotgun (WGS) entry which is preliminary data.</text>
</comment>
<keyword evidence="2" id="KW-0378">Hydrolase</keyword>
<evidence type="ECO:0000313" key="2">
    <source>
        <dbReference type="EMBL" id="MEP0864678.1"/>
    </source>
</evidence>
<dbReference type="Proteomes" id="UP001442494">
    <property type="component" value="Unassembled WGS sequence"/>
</dbReference>
<evidence type="ECO:0000259" key="1">
    <source>
        <dbReference type="Pfam" id="PF05685"/>
    </source>
</evidence>
<keyword evidence="2" id="KW-0540">Nuclease</keyword>
<dbReference type="CDD" id="cd06260">
    <property type="entry name" value="DUF820-like"/>
    <property type="match status" value="1"/>
</dbReference>
<dbReference type="PANTHER" id="PTHR35400:SF1">
    <property type="entry name" value="SLR1083 PROTEIN"/>
    <property type="match status" value="1"/>
</dbReference>
<feature type="domain" description="Putative restriction endonuclease" evidence="1">
    <location>
        <begin position="11"/>
        <end position="185"/>
    </location>
</feature>
<dbReference type="PANTHER" id="PTHR35400">
    <property type="entry name" value="SLR1083 PROTEIN"/>
    <property type="match status" value="1"/>
</dbReference>
<organism evidence="2 3">
    <name type="scientific">Funiculus sociatus GB2-A5</name>
    <dbReference type="NCBI Taxonomy" id="2933946"/>
    <lineage>
        <taxon>Bacteria</taxon>
        <taxon>Bacillati</taxon>
        <taxon>Cyanobacteriota</taxon>
        <taxon>Cyanophyceae</taxon>
        <taxon>Coleofasciculales</taxon>
        <taxon>Coleofasciculaceae</taxon>
        <taxon>Funiculus</taxon>
    </lineage>
</organism>
<gene>
    <name evidence="2" type="ORF">NDI37_09365</name>
</gene>